<dbReference type="FunFam" id="3.20.80.10:FF:000010">
    <property type="entry name" value="SOUL heme-binding family protein"/>
    <property type="match status" value="1"/>
</dbReference>
<proteinExistence type="inferred from homology"/>
<accession>A0A396I807</accession>
<name>A0A396I807_MEDTR</name>
<dbReference type="PANTHER" id="PTHR11220">
    <property type="entry name" value="HEME-BINDING PROTEIN-RELATED"/>
    <property type="match status" value="1"/>
</dbReference>
<dbReference type="SUPFAM" id="SSF55136">
    <property type="entry name" value="Probable bacterial effector-binding domain"/>
    <property type="match status" value="1"/>
</dbReference>
<comment type="similarity">
    <text evidence="1">Belongs to the HEBP family.</text>
</comment>
<comment type="caution">
    <text evidence="3">The sequence shown here is derived from an EMBL/GenBank/DDBJ whole genome shotgun (WGS) entry which is preliminary data.</text>
</comment>
<keyword evidence="2" id="KW-0472">Membrane</keyword>
<reference evidence="4" key="1">
    <citation type="journal article" date="2018" name="Nat. Plants">
        <title>Whole-genome landscape of Medicago truncatula symbiotic genes.</title>
        <authorList>
            <person name="Pecrix Y."/>
            <person name="Staton S.E."/>
            <person name="Sallet E."/>
            <person name="Lelandais-Briere C."/>
            <person name="Moreau S."/>
            <person name="Carrere S."/>
            <person name="Blein T."/>
            <person name="Jardinaud M.F."/>
            <person name="Latrasse D."/>
            <person name="Zouine M."/>
            <person name="Zahm M."/>
            <person name="Kreplak J."/>
            <person name="Mayjonade B."/>
            <person name="Satge C."/>
            <person name="Perez M."/>
            <person name="Cauet S."/>
            <person name="Marande W."/>
            <person name="Chantry-Darmon C."/>
            <person name="Lopez-Roques C."/>
            <person name="Bouchez O."/>
            <person name="Berard A."/>
            <person name="Debelle F."/>
            <person name="Munos S."/>
            <person name="Bendahmane A."/>
            <person name="Berges H."/>
            <person name="Niebel A."/>
            <person name="Buitink J."/>
            <person name="Frugier F."/>
            <person name="Benhamed M."/>
            <person name="Crespi M."/>
            <person name="Gouzy J."/>
            <person name="Gamas P."/>
        </authorList>
    </citation>
    <scope>NUCLEOTIDE SEQUENCE [LARGE SCALE GENOMIC DNA]</scope>
    <source>
        <strain evidence="4">cv. Jemalong A17</strain>
    </source>
</reference>
<dbReference type="FunFam" id="3.20.80.10:FF:000013">
    <property type="entry name" value="Soul heme-binding family protein"/>
    <property type="match status" value="1"/>
</dbReference>
<dbReference type="Gramene" id="rna20965">
    <property type="protein sequence ID" value="RHN58987.1"/>
    <property type="gene ID" value="gene20965"/>
</dbReference>
<dbReference type="Pfam" id="PF04832">
    <property type="entry name" value="SOUL"/>
    <property type="match status" value="2"/>
</dbReference>
<sequence length="289" mass="32633">MKTITFNSVIRPMKIEYSKRGKVLVLLLKYSCQIWIYIIYVMHLPRGIQISYPLLYKGLKATSTTHKNLLLPTSFNSHFTLSHSRSIMGMVFGKIGVETPKYEVTKTTQDYEIRIYAPSVAAEVTYDPSQFKGNKDGGFMVLANYIGALGNPQNTKPEKIAMTAPVITKGSAEKIAMTAPVVTKSSEEGERNKMVTMQFILPSSYEKAEEAPKPTDERVVIREEGERKYGVVKFSGVASDEVVKEKVEKLRLSLERDGFKVIGDFLLGRYNPPWTLPMFRTNEVMIPIE</sequence>
<evidence type="ECO:0000256" key="1">
    <source>
        <dbReference type="ARBA" id="ARBA00009817"/>
    </source>
</evidence>
<evidence type="ECO:0000313" key="3">
    <source>
        <dbReference type="EMBL" id="RHN58987.1"/>
    </source>
</evidence>
<feature type="transmembrane region" description="Helical" evidence="2">
    <location>
        <begin position="21"/>
        <end position="42"/>
    </location>
</feature>
<dbReference type="Gene3D" id="3.20.80.10">
    <property type="entry name" value="Regulatory factor, effector binding domain"/>
    <property type="match status" value="2"/>
</dbReference>
<keyword evidence="2" id="KW-1133">Transmembrane helix</keyword>
<evidence type="ECO:0000313" key="4">
    <source>
        <dbReference type="Proteomes" id="UP000265566"/>
    </source>
</evidence>
<dbReference type="AlphaFoldDB" id="A0A396I807"/>
<dbReference type="InterPro" id="IPR011256">
    <property type="entry name" value="Reg_factor_effector_dom_sf"/>
</dbReference>
<dbReference type="PANTHER" id="PTHR11220:SF58">
    <property type="entry name" value="SOUL HEME-BINDING FAMILY PROTEIN"/>
    <property type="match status" value="1"/>
</dbReference>
<organism evidence="3 4">
    <name type="scientific">Medicago truncatula</name>
    <name type="common">Barrel medic</name>
    <name type="synonym">Medicago tribuloides</name>
    <dbReference type="NCBI Taxonomy" id="3880"/>
    <lineage>
        <taxon>Eukaryota</taxon>
        <taxon>Viridiplantae</taxon>
        <taxon>Streptophyta</taxon>
        <taxon>Embryophyta</taxon>
        <taxon>Tracheophyta</taxon>
        <taxon>Spermatophyta</taxon>
        <taxon>Magnoliopsida</taxon>
        <taxon>eudicotyledons</taxon>
        <taxon>Gunneridae</taxon>
        <taxon>Pentapetalae</taxon>
        <taxon>rosids</taxon>
        <taxon>fabids</taxon>
        <taxon>Fabales</taxon>
        <taxon>Fabaceae</taxon>
        <taxon>Papilionoideae</taxon>
        <taxon>50 kb inversion clade</taxon>
        <taxon>NPAAA clade</taxon>
        <taxon>Hologalegina</taxon>
        <taxon>IRL clade</taxon>
        <taxon>Trifolieae</taxon>
        <taxon>Medicago</taxon>
    </lineage>
</organism>
<keyword evidence="2" id="KW-0812">Transmembrane</keyword>
<evidence type="ECO:0000256" key="2">
    <source>
        <dbReference type="SAM" id="Phobius"/>
    </source>
</evidence>
<dbReference type="Proteomes" id="UP000265566">
    <property type="component" value="Chromosome 4"/>
</dbReference>
<dbReference type="InterPro" id="IPR006917">
    <property type="entry name" value="SOUL_heme-bd"/>
</dbReference>
<dbReference type="EMBL" id="PSQE01000004">
    <property type="protein sequence ID" value="RHN58987.1"/>
    <property type="molecule type" value="Genomic_DNA"/>
</dbReference>
<gene>
    <name evidence="3" type="ORF">MtrunA17_Chr4g0008421</name>
</gene>
<protein>
    <submittedName>
        <fullName evidence="3">Putative SOUL heme-binding protein</fullName>
    </submittedName>
</protein>